<comment type="caution">
    <text evidence="4">The sequence shown here is derived from an EMBL/GenBank/DDBJ whole genome shotgun (WGS) entry which is preliminary data.</text>
</comment>
<proteinExistence type="inferred from homology"/>
<keyword evidence="5" id="KW-1185">Reference proteome</keyword>
<name>A0A1D1UED1_RAMVA</name>
<dbReference type="Proteomes" id="UP000186922">
    <property type="component" value="Unassembled WGS sequence"/>
</dbReference>
<dbReference type="PROSITE" id="PS50240">
    <property type="entry name" value="TRYPSIN_DOM"/>
    <property type="match status" value="1"/>
</dbReference>
<dbReference type="SUPFAM" id="SSF50494">
    <property type="entry name" value="Trypsin-like serine proteases"/>
    <property type="match status" value="1"/>
</dbReference>
<dbReference type="GO" id="GO:0006508">
    <property type="term" value="P:proteolysis"/>
    <property type="evidence" value="ECO:0007669"/>
    <property type="project" value="InterPro"/>
</dbReference>
<dbReference type="FunFam" id="2.40.10.10:FF:000002">
    <property type="entry name" value="Transmembrane protease serine"/>
    <property type="match status" value="1"/>
</dbReference>
<dbReference type="InterPro" id="IPR043504">
    <property type="entry name" value="Peptidase_S1_PA_chymotrypsin"/>
</dbReference>
<dbReference type="PANTHER" id="PTHR24252:SF7">
    <property type="entry name" value="HYALIN"/>
    <property type="match status" value="1"/>
</dbReference>
<dbReference type="GO" id="GO:0004252">
    <property type="term" value="F:serine-type endopeptidase activity"/>
    <property type="evidence" value="ECO:0007669"/>
    <property type="project" value="InterPro"/>
</dbReference>
<dbReference type="PROSITE" id="PS00135">
    <property type="entry name" value="TRYPSIN_SER"/>
    <property type="match status" value="1"/>
</dbReference>
<organism evidence="4 5">
    <name type="scientific">Ramazzottius varieornatus</name>
    <name type="common">Water bear</name>
    <name type="synonym">Tardigrade</name>
    <dbReference type="NCBI Taxonomy" id="947166"/>
    <lineage>
        <taxon>Eukaryota</taxon>
        <taxon>Metazoa</taxon>
        <taxon>Ecdysozoa</taxon>
        <taxon>Tardigrada</taxon>
        <taxon>Eutardigrada</taxon>
        <taxon>Parachela</taxon>
        <taxon>Hypsibioidea</taxon>
        <taxon>Ramazzottiidae</taxon>
        <taxon>Ramazzottius</taxon>
    </lineage>
</organism>
<evidence type="ECO:0000259" key="3">
    <source>
        <dbReference type="PROSITE" id="PS50240"/>
    </source>
</evidence>
<dbReference type="STRING" id="947166.A0A1D1UED1"/>
<dbReference type="EMBL" id="BDGG01000001">
    <property type="protein sequence ID" value="GAU88139.1"/>
    <property type="molecule type" value="Genomic_DNA"/>
</dbReference>
<dbReference type="PANTHER" id="PTHR24252">
    <property type="entry name" value="ACROSIN-RELATED"/>
    <property type="match status" value="1"/>
</dbReference>
<feature type="domain" description="Peptidase S1" evidence="3">
    <location>
        <begin position="1"/>
        <end position="143"/>
    </location>
</feature>
<dbReference type="OrthoDB" id="5918597at2759"/>
<dbReference type="Gene3D" id="2.40.10.10">
    <property type="entry name" value="Trypsin-like serine proteases"/>
    <property type="match status" value="1"/>
</dbReference>
<sequence length="145" mass="15356">MLKTAQPIVFNDHVIPVCLGPEEDTAAGTKCWATGFGSVNHNIKDPVVSDTLKEVDLDISSRSYCRNAYFGMITDRMICANNKKKGACSGDSGGPLVCKGPDGAFRLHGAASFVSGTGCANSVHPSVYARVGAMLPWINNIMATF</sequence>
<dbReference type="SMART" id="SM00020">
    <property type="entry name" value="Tryp_SPc"/>
    <property type="match status" value="1"/>
</dbReference>
<dbReference type="InterPro" id="IPR001254">
    <property type="entry name" value="Trypsin_dom"/>
</dbReference>
<dbReference type="CDD" id="cd00190">
    <property type="entry name" value="Tryp_SPc"/>
    <property type="match status" value="1"/>
</dbReference>
<comment type="similarity">
    <text evidence="2">Belongs to the peptidase S1 family. CLIP subfamily.</text>
</comment>
<reference evidence="4 5" key="1">
    <citation type="journal article" date="2016" name="Nat. Commun.">
        <title>Extremotolerant tardigrade genome and improved radiotolerance of human cultured cells by tardigrade-unique protein.</title>
        <authorList>
            <person name="Hashimoto T."/>
            <person name="Horikawa D.D."/>
            <person name="Saito Y."/>
            <person name="Kuwahara H."/>
            <person name="Kozuka-Hata H."/>
            <person name="Shin-I T."/>
            <person name="Minakuchi Y."/>
            <person name="Ohishi K."/>
            <person name="Motoyama A."/>
            <person name="Aizu T."/>
            <person name="Enomoto A."/>
            <person name="Kondo K."/>
            <person name="Tanaka S."/>
            <person name="Hara Y."/>
            <person name="Koshikawa S."/>
            <person name="Sagara H."/>
            <person name="Miura T."/>
            <person name="Yokobori S."/>
            <person name="Miyagawa K."/>
            <person name="Suzuki Y."/>
            <person name="Kubo T."/>
            <person name="Oyama M."/>
            <person name="Kohara Y."/>
            <person name="Fujiyama A."/>
            <person name="Arakawa K."/>
            <person name="Katayama T."/>
            <person name="Toyoda A."/>
            <person name="Kunieda T."/>
        </authorList>
    </citation>
    <scope>NUCLEOTIDE SEQUENCE [LARGE SCALE GENOMIC DNA]</scope>
    <source>
        <strain evidence="4 5">YOKOZUNA-1</strain>
    </source>
</reference>
<accession>A0A1D1UED1</accession>
<evidence type="ECO:0000313" key="5">
    <source>
        <dbReference type="Proteomes" id="UP000186922"/>
    </source>
</evidence>
<dbReference type="InterPro" id="IPR033116">
    <property type="entry name" value="TRYPSIN_SER"/>
</dbReference>
<dbReference type="AlphaFoldDB" id="A0A1D1UED1"/>
<protein>
    <recommendedName>
        <fullName evidence="3">Peptidase S1 domain-containing protein</fullName>
    </recommendedName>
</protein>
<keyword evidence="1" id="KW-1015">Disulfide bond</keyword>
<evidence type="ECO:0000256" key="1">
    <source>
        <dbReference type="ARBA" id="ARBA00023157"/>
    </source>
</evidence>
<evidence type="ECO:0000256" key="2">
    <source>
        <dbReference type="ARBA" id="ARBA00024195"/>
    </source>
</evidence>
<dbReference type="Pfam" id="PF00089">
    <property type="entry name" value="Trypsin"/>
    <property type="match status" value="1"/>
</dbReference>
<dbReference type="InterPro" id="IPR009003">
    <property type="entry name" value="Peptidase_S1_PA"/>
</dbReference>
<gene>
    <name evidence="4" type="primary">RvY_00888-1</name>
    <name evidence="4" type="synonym">RvY_00888.1</name>
    <name evidence="4" type="ORF">RvY_00888</name>
</gene>
<evidence type="ECO:0000313" key="4">
    <source>
        <dbReference type="EMBL" id="GAU88139.1"/>
    </source>
</evidence>